<sequence length="218" mass="23566">MISAVFADDHTLLVEAMTPLLAARGVQVVATAHDLPQVIDSVRRFDPDICLLDLHFGDAEHRGSVAAVREANPRTKVVVLTADISIEARIEAVEAGAAAYVHKTCRSECVVAAIEKAMRGEPVTDVPTRPLTPPDPTGNGALDAQLLARYLTVREHQCLALLVDGQPTTQMASRLGVSVPTVRSHVQSLMTKLGVHSRLEAASFAVRHELINRARYRS</sequence>
<dbReference type="RefSeq" id="WP_306996254.1">
    <property type="nucleotide sequence ID" value="NZ_JAUSUT010000001.1"/>
</dbReference>
<dbReference type="Gene3D" id="3.40.50.2300">
    <property type="match status" value="1"/>
</dbReference>
<proteinExistence type="predicted"/>
<dbReference type="InterPro" id="IPR011006">
    <property type="entry name" value="CheY-like_superfamily"/>
</dbReference>
<dbReference type="InterPro" id="IPR036388">
    <property type="entry name" value="WH-like_DNA-bd_sf"/>
</dbReference>
<dbReference type="InterPro" id="IPR051015">
    <property type="entry name" value="EvgA-like"/>
</dbReference>
<evidence type="ECO:0000256" key="3">
    <source>
        <dbReference type="PROSITE-ProRule" id="PRU00169"/>
    </source>
</evidence>
<dbReference type="InterPro" id="IPR001789">
    <property type="entry name" value="Sig_transdc_resp-reg_receiver"/>
</dbReference>
<dbReference type="InterPro" id="IPR016032">
    <property type="entry name" value="Sig_transdc_resp-reg_C-effctor"/>
</dbReference>
<dbReference type="SMART" id="SM00421">
    <property type="entry name" value="HTH_LUXR"/>
    <property type="match status" value="1"/>
</dbReference>
<dbReference type="Gene3D" id="1.10.10.10">
    <property type="entry name" value="Winged helix-like DNA-binding domain superfamily/Winged helix DNA-binding domain"/>
    <property type="match status" value="1"/>
</dbReference>
<dbReference type="PRINTS" id="PR00038">
    <property type="entry name" value="HTHLUXR"/>
</dbReference>
<evidence type="ECO:0000259" key="4">
    <source>
        <dbReference type="PROSITE" id="PS50043"/>
    </source>
</evidence>
<protein>
    <submittedName>
        <fullName evidence="6">Two-component system nitrate/nitrite response regulator NarL</fullName>
    </submittedName>
</protein>
<keyword evidence="2" id="KW-0238">DNA-binding</keyword>
<name>A0ABU0F373_9PSEU</name>
<keyword evidence="7" id="KW-1185">Reference proteome</keyword>
<keyword evidence="1 3" id="KW-0597">Phosphoprotein</keyword>
<evidence type="ECO:0000313" key="7">
    <source>
        <dbReference type="Proteomes" id="UP001229651"/>
    </source>
</evidence>
<dbReference type="SMART" id="SM00448">
    <property type="entry name" value="REC"/>
    <property type="match status" value="1"/>
</dbReference>
<feature type="modified residue" description="4-aspartylphosphate" evidence="3">
    <location>
        <position position="53"/>
    </location>
</feature>
<feature type="domain" description="Response regulatory" evidence="5">
    <location>
        <begin position="3"/>
        <end position="118"/>
    </location>
</feature>
<dbReference type="CDD" id="cd17535">
    <property type="entry name" value="REC_NarL-like"/>
    <property type="match status" value="1"/>
</dbReference>
<dbReference type="CDD" id="cd06170">
    <property type="entry name" value="LuxR_C_like"/>
    <property type="match status" value="1"/>
</dbReference>
<reference evidence="6 7" key="1">
    <citation type="submission" date="2023-07" db="EMBL/GenBank/DDBJ databases">
        <title>Sequencing the genomes of 1000 actinobacteria strains.</title>
        <authorList>
            <person name="Klenk H.-P."/>
        </authorList>
    </citation>
    <scope>NUCLEOTIDE SEQUENCE [LARGE SCALE GENOMIC DNA]</scope>
    <source>
        <strain evidence="6 7">DSM 45805</strain>
    </source>
</reference>
<gene>
    <name evidence="6" type="ORF">FB470_005529</name>
</gene>
<dbReference type="PANTHER" id="PTHR45566">
    <property type="entry name" value="HTH-TYPE TRANSCRIPTIONAL REGULATOR YHJB-RELATED"/>
    <property type="match status" value="1"/>
</dbReference>
<dbReference type="PANTHER" id="PTHR45566:SF2">
    <property type="entry name" value="NARL SUBFAMILY"/>
    <property type="match status" value="1"/>
</dbReference>
<dbReference type="Pfam" id="PF00072">
    <property type="entry name" value="Response_reg"/>
    <property type="match status" value="1"/>
</dbReference>
<feature type="domain" description="HTH luxR-type" evidence="4">
    <location>
        <begin position="144"/>
        <end position="209"/>
    </location>
</feature>
<dbReference type="SUPFAM" id="SSF46894">
    <property type="entry name" value="C-terminal effector domain of the bipartite response regulators"/>
    <property type="match status" value="1"/>
</dbReference>
<evidence type="ECO:0000313" key="6">
    <source>
        <dbReference type="EMBL" id="MDQ0381535.1"/>
    </source>
</evidence>
<accession>A0ABU0F373</accession>
<evidence type="ECO:0000256" key="2">
    <source>
        <dbReference type="ARBA" id="ARBA00023125"/>
    </source>
</evidence>
<dbReference type="InterPro" id="IPR058245">
    <property type="entry name" value="NreC/VraR/RcsB-like_REC"/>
</dbReference>
<evidence type="ECO:0000259" key="5">
    <source>
        <dbReference type="PROSITE" id="PS50110"/>
    </source>
</evidence>
<dbReference type="PROSITE" id="PS50043">
    <property type="entry name" value="HTH_LUXR_2"/>
    <property type="match status" value="1"/>
</dbReference>
<comment type="caution">
    <text evidence="6">The sequence shown here is derived from an EMBL/GenBank/DDBJ whole genome shotgun (WGS) entry which is preliminary data.</text>
</comment>
<evidence type="ECO:0000256" key="1">
    <source>
        <dbReference type="ARBA" id="ARBA00022553"/>
    </source>
</evidence>
<dbReference type="EMBL" id="JAUSUT010000001">
    <property type="protein sequence ID" value="MDQ0381535.1"/>
    <property type="molecule type" value="Genomic_DNA"/>
</dbReference>
<dbReference type="SUPFAM" id="SSF52172">
    <property type="entry name" value="CheY-like"/>
    <property type="match status" value="1"/>
</dbReference>
<dbReference type="Pfam" id="PF00196">
    <property type="entry name" value="GerE"/>
    <property type="match status" value="1"/>
</dbReference>
<organism evidence="6 7">
    <name type="scientific">Amycolatopsis thermophila</name>
    <dbReference type="NCBI Taxonomy" id="206084"/>
    <lineage>
        <taxon>Bacteria</taxon>
        <taxon>Bacillati</taxon>
        <taxon>Actinomycetota</taxon>
        <taxon>Actinomycetes</taxon>
        <taxon>Pseudonocardiales</taxon>
        <taxon>Pseudonocardiaceae</taxon>
        <taxon>Amycolatopsis</taxon>
    </lineage>
</organism>
<dbReference type="InterPro" id="IPR000792">
    <property type="entry name" value="Tscrpt_reg_LuxR_C"/>
</dbReference>
<dbReference type="Proteomes" id="UP001229651">
    <property type="component" value="Unassembled WGS sequence"/>
</dbReference>
<dbReference type="PROSITE" id="PS50110">
    <property type="entry name" value="RESPONSE_REGULATORY"/>
    <property type="match status" value="1"/>
</dbReference>